<organism evidence="1 2">
    <name type="scientific">Hypoxylon rubiginosum</name>
    <dbReference type="NCBI Taxonomy" id="110542"/>
    <lineage>
        <taxon>Eukaryota</taxon>
        <taxon>Fungi</taxon>
        <taxon>Dikarya</taxon>
        <taxon>Ascomycota</taxon>
        <taxon>Pezizomycotina</taxon>
        <taxon>Sordariomycetes</taxon>
        <taxon>Xylariomycetidae</taxon>
        <taxon>Xylariales</taxon>
        <taxon>Hypoxylaceae</taxon>
        <taxon>Hypoxylon</taxon>
    </lineage>
</organism>
<evidence type="ECO:0000313" key="2">
    <source>
        <dbReference type="Proteomes" id="UP001497680"/>
    </source>
</evidence>
<comment type="caution">
    <text evidence="1">The sequence shown here is derived from an EMBL/GenBank/DDBJ whole genome shotgun (WGS) entry which is preliminary data.</text>
</comment>
<evidence type="ECO:0000313" key="1">
    <source>
        <dbReference type="EMBL" id="KAI6080870.1"/>
    </source>
</evidence>
<name>A0ACC0CKM0_9PEZI</name>
<dbReference type="Proteomes" id="UP001497680">
    <property type="component" value="Unassembled WGS sequence"/>
</dbReference>
<protein>
    <submittedName>
        <fullName evidence="1">Uncharacterized protein</fullName>
    </submittedName>
</protein>
<proteinExistence type="predicted"/>
<gene>
    <name evidence="1" type="ORF">F4821DRAFT_42460</name>
</gene>
<keyword evidence="2" id="KW-1185">Reference proteome</keyword>
<sequence length="179" mass="19652">MFPLRVSKMHFSILLSIVSLCGSALSTAFPKAGPGSDVSVERRDAMTTASTMADGAVLHSTHPYGNTITINGINEAYGTPVQAFLNVMRDIDDLATKASRDTAAPFRGGAIHSGAIQFHWRSDANNSPWWPNFVDWQTLLNNAYRLAERKQACTLKFDGQVRDSAGQTFNVEFYLYTGE</sequence>
<accession>A0ACC0CKM0</accession>
<reference evidence="1 2" key="1">
    <citation type="journal article" date="2022" name="New Phytol.">
        <title>Ecological generalism drives hyperdiversity of secondary metabolite gene clusters in xylarialean endophytes.</title>
        <authorList>
            <person name="Franco M.E.E."/>
            <person name="Wisecaver J.H."/>
            <person name="Arnold A.E."/>
            <person name="Ju Y.M."/>
            <person name="Slot J.C."/>
            <person name="Ahrendt S."/>
            <person name="Moore L.P."/>
            <person name="Eastman K.E."/>
            <person name="Scott K."/>
            <person name="Konkel Z."/>
            <person name="Mondo S.J."/>
            <person name="Kuo A."/>
            <person name="Hayes R.D."/>
            <person name="Haridas S."/>
            <person name="Andreopoulos B."/>
            <person name="Riley R."/>
            <person name="LaButti K."/>
            <person name="Pangilinan J."/>
            <person name="Lipzen A."/>
            <person name="Amirebrahimi M."/>
            <person name="Yan J."/>
            <person name="Adam C."/>
            <person name="Keymanesh K."/>
            <person name="Ng V."/>
            <person name="Louie K."/>
            <person name="Northen T."/>
            <person name="Drula E."/>
            <person name="Henrissat B."/>
            <person name="Hsieh H.M."/>
            <person name="Youens-Clark K."/>
            <person name="Lutzoni F."/>
            <person name="Miadlikowska J."/>
            <person name="Eastwood D.C."/>
            <person name="Hamelin R.C."/>
            <person name="Grigoriev I.V."/>
            <person name="U'Ren J.M."/>
        </authorList>
    </citation>
    <scope>NUCLEOTIDE SEQUENCE [LARGE SCALE GENOMIC DNA]</scope>
    <source>
        <strain evidence="1 2">ER1909</strain>
    </source>
</reference>
<dbReference type="EMBL" id="MU394418">
    <property type="protein sequence ID" value="KAI6080870.1"/>
    <property type="molecule type" value="Genomic_DNA"/>
</dbReference>